<sequence length="158" mass="17888">MTDSPADSKPVTIKHEVSDDEKMDSDESEEQQQQQNPSPKKRKYESRSKSTVSTTTATKPKKKEKKSATKNQTKASTTTTSNEAPPKERAKSNPWTPEEDRHLFEAVAKDVNWGEIAKEIFPDRNRQACRARWLTLIKRIERASTVVEGGAKDKISDE</sequence>
<feature type="domain" description="HTH myb-type" evidence="3">
    <location>
        <begin position="87"/>
        <end position="141"/>
    </location>
</feature>
<dbReference type="InterPro" id="IPR017930">
    <property type="entry name" value="Myb_dom"/>
</dbReference>
<dbReference type="Pfam" id="PF00249">
    <property type="entry name" value="Myb_DNA-binding"/>
    <property type="match status" value="1"/>
</dbReference>
<feature type="compositionally biased region" description="Low complexity" evidence="1">
    <location>
        <begin position="69"/>
        <end position="82"/>
    </location>
</feature>
<evidence type="ECO:0000313" key="4">
    <source>
        <dbReference type="EMBL" id="CAG8512259.1"/>
    </source>
</evidence>
<dbReference type="OrthoDB" id="2143914at2759"/>
<feature type="compositionally biased region" description="Acidic residues" evidence="1">
    <location>
        <begin position="18"/>
        <end position="30"/>
    </location>
</feature>
<feature type="domain" description="Myb-like" evidence="2">
    <location>
        <begin position="87"/>
        <end position="137"/>
    </location>
</feature>
<evidence type="ECO:0000313" key="5">
    <source>
        <dbReference type="Proteomes" id="UP000789831"/>
    </source>
</evidence>
<name>A0A9N8ZZB2_9GLOM</name>
<dbReference type="Gene3D" id="1.10.10.60">
    <property type="entry name" value="Homeodomain-like"/>
    <property type="match status" value="1"/>
</dbReference>
<feature type="compositionally biased region" description="Low complexity" evidence="1">
    <location>
        <begin position="49"/>
        <end position="58"/>
    </location>
</feature>
<evidence type="ECO:0000259" key="3">
    <source>
        <dbReference type="PROSITE" id="PS51294"/>
    </source>
</evidence>
<gene>
    <name evidence="4" type="ORF">AGERDE_LOCUS4803</name>
</gene>
<dbReference type="PROSITE" id="PS51294">
    <property type="entry name" value="HTH_MYB"/>
    <property type="match status" value="1"/>
</dbReference>
<proteinExistence type="predicted"/>
<dbReference type="InterPro" id="IPR009057">
    <property type="entry name" value="Homeodomain-like_sf"/>
</dbReference>
<evidence type="ECO:0000256" key="1">
    <source>
        <dbReference type="SAM" id="MobiDB-lite"/>
    </source>
</evidence>
<accession>A0A9N8ZZB2</accession>
<reference evidence="4" key="1">
    <citation type="submission" date="2021-06" db="EMBL/GenBank/DDBJ databases">
        <authorList>
            <person name="Kallberg Y."/>
            <person name="Tangrot J."/>
            <person name="Rosling A."/>
        </authorList>
    </citation>
    <scope>NUCLEOTIDE SEQUENCE</scope>
    <source>
        <strain evidence="4">MT106</strain>
    </source>
</reference>
<comment type="caution">
    <text evidence="4">The sequence shown here is derived from an EMBL/GenBank/DDBJ whole genome shotgun (WGS) entry which is preliminary data.</text>
</comment>
<organism evidence="4 5">
    <name type="scientific">Ambispora gerdemannii</name>
    <dbReference type="NCBI Taxonomy" id="144530"/>
    <lineage>
        <taxon>Eukaryota</taxon>
        <taxon>Fungi</taxon>
        <taxon>Fungi incertae sedis</taxon>
        <taxon>Mucoromycota</taxon>
        <taxon>Glomeromycotina</taxon>
        <taxon>Glomeromycetes</taxon>
        <taxon>Archaeosporales</taxon>
        <taxon>Ambisporaceae</taxon>
        <taxon>Ambispora</taxon>
    </lineage>
</organism>
<evidence type="ECO:0000259" key="2">
    <source>
        <dbReference type="PROSITE" id="PS50090"/>
    </source>
</evidence>
<protein>
    <submittedName>
        <fullName evidence="4">5095_t:CDS:1</fullName>
    </submittedName>
</protein>
<dbReference type="SMART" id="SM00717">
    <property type="entry name" value="SANT"/>
    <property type="match status" value="1"/>
</dbReference>
<dbReference type="SUPFAM" id="SSF46689">
    <property type="entry name" value="Homeodomain-like"/>
    <property type="match status" value="1"/>
</dbReference>
<dbReference type="AlphaFoldDB" id="A0A9N8ZZB2"/>
<dbReference type="EMBL" id="CAJVPL010000585">
    <property type="protein sequence ID" value="CAG8512259.1"/>
    <property type="molecule type" value="Genomic_DNA"/>
</dbReference>
<dbReference type="Proteomes" id="UP000789831">
    <property type="component" value="Unassembled WGS sequence"/>
</dbReference>
<keyword evidence="5" id="KW-1185">Reference proteome</keyword>
<dbReference type="InterPro" id="IPR001005">
    <property type="entry name" value="SANT/Myb"/>
</dbReference>
<feature type="region of interest" description="Disordered" evidence="1">
    <location>
        <begin position="1"/>
        <end position="99"/>
    </location>
</feature>
<dbReference type="CDD" id="cd00167">
    <property type="entry name" value="SANT"/>
    <property type="match status" value="1"/>
</dbReference>
<dbReference type="PROSITE" id="PS50090">
    <property type="entry name" value="MYB_LIKE"/>
    <property type="match status" value="1"/>
</dbReference>